<organism evidence="1 2">
    <name type="scientific">Brassica campestris</name>
    <name type="common">Field mustard</name>
    <dbReference type="NCBI Taxonomy" id="3711"/>
    <lineage>
        <taxon>Eukaryota</taxon>
        <taxon>Viridiplantae</taxon>
        <taxon>Streptophyta</taxon>
        <taxon>Embryophyta</taxon>
        <taxon>Tracheophyta</taxon>
        <taxon>Spermatophyta</taxon>
        <taxon>Magnoliopsida</taxon>
        <taxon>eudicotyledons</taxon>
        <taxon>Gunneridae</taxon>
        <taxon>Pentapetalae</taxon>
        <taxon>rosids</taxon>
        <taxon>malvids</taxon>
        <taxon>Brassicales</taxon>
        <taxon>Brassicaceae</taxon>
        <taxon>Brassiceae</taxon>
        <taxon>Brassica</taxon>
    </lineage>
</organism>
<sequence>MINKVVPTIQPNKERGQCPCTGGLCGFSLGLVALGRGGDALGSLDFFVNRLRGKISEVLHS</sequence>
<protein>
    <submittedName>
        <fullName evidence="1">Uncharacterized protein</fullName>
    </submittedName>
</protein>
<proteinExistence type="predicted"/>
<dbReference type="EMBL" id="CM010629">
    <property type="protein sequence ID" value="RID72901.1"/>
    <property type="molecule type" value="Genomic_DNA"/>
</dbReference>
<dbReference type="AlphaFoldDB" id="A0A398A519"/>
<dbReference type="Proteomes" id="UP000264353">
    <property type="component" value="Chromosome A2"/>
</dbReference>
<reference evidence="1 2" key="1">
    <citation type="submission" date="2018-06" db="EMBL/GenBank/DDBJ databases">
        <title>WGS assembly of Brassica rapa FPsc.</title>
        <authorList>
            <person name="Bowman J."/>
            <person name="Kohchi T."/>
            <person name="Yamato K."/>
            <person name="Jenkins J."/>
            <person name="Shu S."/>
            <person name="Ishizaki K."/>
            <person name="Yamaoka S."/>
            <person name="Nishihama R."/>
            <person name="Nakamura Y."/>
            <person name="Berger F."/>
            <person name="Adam C."/>
            <person name="Aki S."/>
            <person name="Althoff F."/>
            <person name="Araki T."/>
            <person name="Arteaga-Vazquez M."/>
            <person name="Balasubrmanian S."/>
            <person name="Bauer D."/>
            <person name="Boehm C."/>
            <person name="Briginshaw L."/>
            <person name="Caballero-Perez J."/>
            <person name="Catarino B."/>
            <person name="Chen F."/>
            <person name="Chiyoda S."/>
            <person name="Chovatia M."/>
            <person name="Davies K."/>
            <person name="Delmans M."/>
            <person name="Demura T."/>
            <person name="Dierschke T."/>
            <person name="Dolan L."/>
            <person name="Dorantes-Acosta A."/>
            <person name="Eklund D."/>
            <person name="Florent S."/>
            <person name="Flores-Sandoval E."/>
            <person name="Fujiyama A."/>
            <person name="Fukuzawa H."/>
            <person name="Galik B."/>
            <person name="Grimanelli D."/>
            <person name="Grimwood J."/>
            <person name="Grossniklaus U."/>
            <person name="Hamada T."/>
            <person name="Haseloff J."/>
            <person name="Hetherington A."/>
            <person name="Higo A."/>
            <person name="Hirakawa Y."/>
            <person name="Hundley H."/>
            <person name="Ikeda Y."/>
            <person name="Inoue K."/>
            <person name="Inoue S."/>
            <person name="Ishida S."/>
            <person name="Jia Q."/>
            <person name="Kakita M."/>
            <person name="Kanazawa T."/>
            <person name="Kawai Y."/>
            <person name="Kawashima T."/>
            <person name="Kennedy M."/>
            <person name="Kinose K."/>
            <person name="Kinoshita T."/>
            <person name="Kohara Y."/>
            <person name="Koide E."/>
            <person name="Komatsu K."/>
            <person name="Kopischke S."/>
            <person name="Kubo M."/>
            <person name="Kyozuka J."/>
            <person name="Lagercrantz U."/>
            <person name="Lin S."/>
            <person name="Lindquist E."/>
            <person name="Lipzen A."/>
            <person name="Lu C."/>
            <person name="Luna E."/>
            <person name="Martienssen R."/>
            <person name="Minamino N."/>
            <person name="Mizutani M."/>
            <person name="Mizutani M."/>
            <person name="Mochizuki N."/>
            <person name="Monte I."/>
            <person name="Mosher R."/>
            <person name="Nagasaki H."/>
            <person name="Nakagami H."/>
            <person name="Naramoto S."/>
            <person name="Nishitani K."/>
            <person name="Ohtani M."/>
            <person name="Okamoto T."/>
            <person name="Okumura M."/>
            <person name="Phillips J."/>
            <person name="Pollak B."/>
            <person name="Reinders A."/>
            <person name="Roevekamp M."/>
            <person name="Sano R."/>
            <person name="Sawa S."/>
            <person name="Schmid M."/>
            <person name="Shirakawa M."/>
            <person name="Solano R."/>
            <person name="Spunde A."/>
            <person name="Suetsugu N."/>
            <person name="Sugano S."/>
            <person name="Sugiyama A."/>
            <person name="Sun R."/>
            <person name="Suzuki Y."/>
            <person name="Takenaka M."/>
            <person name="Takezawa D."/>
            <person name="Tomogane H."/>
            <person name="Tsuzuki M."/>
            <person name="Ueda T."/>
            <person name="Umeda M."/>
            <person name="Ward J."/>
            <person name="Watanabe Y."/>
            <person name="Yazaki K."/>
            <person name="Yokoyama R."/>
            <person name="Yoshitake Y."/>
            <person name="Yotsui I."/>
            <person name="Zachgo S."/>
            <person name="Schmutz J."/>
        </authorList>
    </citation>
    <scope>NUCLEOTIDE SEQUENCE [LARGE SCALE GENOMIC DNA]</scope>
    <source>
        <strain evidence="2">cv. B-3</strain>
    </source>
</reference>
<gene>
    <name evidence="1" type="ORF">BRARA_B00080</name>
</gene>
<evidence type="ECO:0000313" key="2">
    <source>
        <dbReference type="Proteomes" id="UP000264353"/>
    </source>
</evidence>
<evidence type="ECO:0000313" key="1">
    <source>
        <dbReference type="EMBL" id="RID72901.1"/>
    </source>
</evidence>
<name>A0A398A519_BRACM</name>
<accession>A0A398A519</accession>